<dbReference type="InterPro" id="IPR006176">
    <property type="entry name" value="3-OHacyl-CoA_DH_NAD-bd"/>
</dbReference>
<dbReference type="Pfam" id="PF02737">
    <property type="entry name" value="3HCDH_N"/>
    <property type="match status" value="1"/>
</dbReference>
<evidence type="ECO:0000256" key="4">
    <source>
        <dbReference type="ARBA" id="ARBA00023002"/>
    </source>
</evidence>
<dbReference type="Gene3D" id="1.10.1040.50">
    <property type="match status" value="1"/>
</dbReference>
<feature type="domain" description="3-hydroxyacyl-CoA dehydrogenase C-terminal" evidence="9">
    <location>
        <begin position="526"/>
        <end position="621"/>
    </location>
</feature>
<dbReference type="InterPro" id="IPR006108">
    <property type="entry name" value="3HC_DH_C"/>
</dbReference>
<comment type="similarity">
    <text evidence="2">In the central section; belongs to the 3-hydroxyacyl-CoA dehydrogenase family.</text>
</comment>
<evidence type="ECO:0000256" key="5">
    <source>
        <dbReference type="ARBA" id="ARBA00023027"/>
    </source>
</evidence>
<evidence type="ECO:0000313" key="11">
    <source>
        <dbReference type="EMBL" id="CRZ02190.1"/>
    </source>
</evidence>
<dbReference type="SUPFAM" id="SSF48179">
    <property type="entry name" value="6-phosphogluconate dehydrogenase C-terminal domain-like"/>
    <property type="match status" value="2"/>
</dbReference>
<dbReference type="InterPro" id="IPR036291">
    <property type="entry name" value="NAD(P)-bd_dom_sf"/>
</dbReference>
<dbReference type="Pfam" id="PF00725">
    <property type="entry name" value="3HCDH"/>
    <property type="match status" value="2"/>
</dbReference>
<evidence type="ECO:0000256" key="6">
    <source>
        <dbReference type="ARBA" id="ARBA00023098"/>
    </source>
</evidence>
<keyword evidence="5" id="KW-0520">NAD</keyword>
<comment type="pathway">
    <text evidence="1">Lipid metabolism; fatty acid beta-oxidation.</text>
</comment>
<keyword evidence="8" id="KW-0511">Multifunctional enzyme</keyword>
<name>A0A0H5QJA3_9EUKA</name>
<dbReference type="EMBL" id="HACM01001748">
    <property type="protein sequence ID" value="CRZ02190.1"/>
    <property type="molecule type" value="Transcribed_RNA"/>
</dbReference>
<dbReference type="GO" id="GO:0016509">
    <property type="term" value="F:long-chain (3S)-3-hydroxyacyl-CoA dehydrogenase (NAD+) activity"/>
    <property type="evidence" value="ECO:0007669"/>
    <property type="project" value="TreeGrafter"/>
</dbReference>
<evidence type="ECO:0000259" key="9">
    <source>
        <dbReference type="Pfam" id="PF00725"/>
    </source>
</evidence>
<feature type="domain" description="3-hydroxyacyl-CoA dehydrogenase C-terminal" evidence="9">
    <location>
        <begin position="657"/>
        <end position="742"/>
    </location>
</feature>
<evidence type="ECO:0000256" key="1">
    <source>
        <dbReference type="ARBA" id="ARBA00005005"/>
    </source>
</evidence>
<dbReference type="SUPFAM" id="SSF52096">
    <property type="entry name" value="ClpP/crotonase"/>
    <property type="match status" value="1"/>
</dbReference>
<dbReference type="InterPro" id="IPR001753">
    <property type="entry name" value="Enoyl-CoA_hydra/iso"/>
</dbReference>
<dbReference type="GO" id="GO:0004300">
    <property type="term" value="F:enoyl-CoA hydratase activity"/>
    <property type="evidence" value="ECO:0007669"/>
    <property type="project" value="TreeGrafter"/>
</dbReference>
<evidence type="ECO:0000256" key="7">
    <source>
        <dbReference type="ARBA" id="ARBA00023239"/>
    </source>
</evidence>
<evidence type="ECO:0000256" key="8">
    <source>
        <dbReference type="ARBA" id="ARBA00023268"/>
    </source>
</evidence>
<dbReference type="Pfam" id="PF00378">
    <property type="entry name" value="ECH_1"/>
    <property type="match status" value="1"/>
</dbReference>
<dbReference type="UniPathway" id="UPA00659"/>
<dbReference type="Gene3D" id="3.40.50.720">
    <property type="entry name" value="NAD(P)-binding Rossmann-like Domain"/>
    <property type="match status" value="1"/>
</dbReference>
<dbReference type="GO" id="GO:0016507">
    <property type="term" value="C:mitochondrial fatty acid beta-oxidation multienzyme complex"/>
    <property type="evidence" value="ECO:0007669"/>
    <property type="project" value="TreeGrafter"/>
</dbReference>
<feature type="domain" description="3-hydroxyacyl-CoA dehydrogenase NAD binding" evidence="10">
    <location>
        <begin position="345"/>
        <end position="523"/>
    </location>
</feature>
<dbReference type="FunFam" id="3.40.50.720:FF:000009">
    <property type="entry name" value="Fatty oxidation complex, alpha subunit"/>
    <property type="match status" value="1"/>
</dbReference>
<keyword evidence="3" id="KW-0276">Fatty acid metabolism</keyword>
<dbReference type="CDD" id="cd06558">
    <property type="entry name" value="crotonase-like"/>
    <property type="match status" value="1"/>
</dbReference>
<evidence type="ECO:0000256" key="2">
    <source>
        <dbReference type="ARBA" id="ARBA00007005"/>
    </source>
</evidence>
<keyword evidence="4" id="KW-0560">Oxidoreductase</keyword>
<reference evidence="11" key="1">
    <citation type="submission" date="2015-04" db="EMBL/GenBank/DDBJ databases">
        <title>The genome sequence of the plant pathogenic Rhizarian Plasmodiophora brassicae reveals insights in its biotrophic life cycle and the origin of chitin synthesis.</title>
        <authorList>
            <person name="Schwelm A."/>
            <person name="Fogelqvist J."/>
            <person name="Knaust A."/>
            <person name="Julke S."/>
            <person name="Lilja T."/>
            <person name="Dhandapani V."/>
            <person name="Bonilla-Rosso G."/>
            <person name="Karlsson M."/>
            <person name="Shevchenko A."/>
            <person name="Choi S.R."/>
            <person name="Kim H.G."/>
            <person name="Park J.Y."/>
            <person name="Lim Y.P."/>
            <person name="Ludwig-Muller J."/>
            <person name="Dixelius C."/>
        </authorList>
    </citation>
    <scope>NUCLEOTIDE SEQUENCE</scope>
    <source>
        <tissue evidence="11">Potato root galls</tissue>
    </source>
</reference>
<dbReference type="InterPro" id="IPR029045">
    <property type="entry name" value="ClpP/crotonase-like_dom_sf"/>
</dbReference>
<organism evidence="11">
    <name type="scientific">Spongospora subterranea</name>
    <dbReference type="NCBI Taxonomy" id="70186"/>
    <lineage>
        <taxon>Eukaryota</taxon>
        <taxon>Sar</taxon>
        <taxon>Rhizaria</taxon>
        <taxon>Endomyxa</taxon>
        <taxon>Phytomyxea</taxon>
        <taxon>Plasmodiophorida</taxon>
        <taxon>Plasmodiophoridae</taxon>
        <taxon>Spongospora</taxon>
    </lineage>
</organism>
<accession>A0A0H5QJA3</accession>
<dbReference type="InterPro" id="IPR008927">
    <property type="entry name" value="6-PGluconate_DH-like_C_sf"/>
</dbReference>
<keyword evidence="7" id="KW-0456">Lyase</keyword>
<evidence type="ECO:0000256" key="3">
    <source>
        <dbReference type="ARBA" id="ARBA00022832"/>
    </source>
</evidence>
<keyword evidence="6" id="KW-0443">Lipid metabolism</keyword>
<evidence type="ECO:0000259" key="10">
    <source>
        <dbReference type="Pfam" id="PF02737"/>
    </source>
</evidence>
<dbReference type="PANTHER" id="PTHR43612:SF3">
    <property type="entry name" value="TRIFUNCTIONAL ENZYME SUBUNIT ALPHA, MITOCHONDRIAL"/>
    <property type="match status" value="1"/>
</dbReference>
<dbReference type="InterPro" id="IPR050136">
    <property type="entry name" value="FA_oxidation_alpha_subunit"/>
</dbReference>
<dbReference type="AlphaFoldDB" id="A0A0H5QJA3"/>
<protein>
    <recommendedName>
        <fullName evidence="12">Enoyl-CoA hydratase</fullName>
    </recommendedName>
</protein>
<dbReference type="Gene3D" id="3.90.226.10">
    <property type="entry name" value="2-enoyl-CoA Hydratase, Chain A, domain 1"/>
    <property type="match status" value="1"/>
</dbReference>
<dbReference type="GO" id="GO:0070403">
    <property type="term" value="F:NAD+ binding"/>
    <property type="evidence" value="ECO:0007669"/>
    <property type="project" value="InterPro"/>
</dbReference>
<dbReference type="GO" id="GO:0006635">
    <property type="term" value="P:fatty acid beta-oxidation"/>
    <property type="evidence" value="ECO:0007669"/>
    <property type="project" value="UniProtKB-UniPathway"/>
</dbReference>
<evidence type="ECO:0008006" key="12">
    <source>
        <dbReference type="Google" id="ProtNLM"/>
    </source>
</evidence>
<dbReference type="PANTHER" id="PTHR43612">
    <property type="entry name" value="TRIFUNCTIONAL ENZYME SUBUNIT ALPHA"/>
    <property type="match status" value="1"/>
</dbReference>
<dbReference type="SUPFAM" id="SSF51735">
    <property type="entry name" value="NAD(P)-binding Rossmann-fold domains"/>
    <property type="match status" value="1"/>
</dbReference>
<proteinExistence type="inferred from homology"/>
<sequence>MEFVDKFLPGAVPVAVEKDLTLLVEPGAIAWLVFNVQGRSVNVVNLGIVEQAFRILTEIERLMKTDSIKVLMICSGKPHTFIAGADIDEMYPNVNIQAATQASSSAQAIFHRISELPIISICCINGAALGAGLELALACDYRVCIDNDKVQLGLPEVKLGLLPGSGGTVRLPRLIGLNDALDLILTGKAINPAKALTLNLIDCRICSGPGQFDEPGFFLGARKFAVEKLNFGATRRHHVESIHSAKDYILNNTSIGRWAVLRKGVATLNQLTRGNYPAPYLALESAVHSLSVDIPTGLKYEAKLFGQLAVSPESKSLMAVYYLLESAKKVPKTLKAKAGLQQIRKIGIVGAGAMGSQLAAIAITRGFLVYIRDIASESLQNAAKFVDSKLESLVLKKRLTATEKQQKMASLRYGTAIEEFSDCDVVIEAAVEVMDIKKRILQEIEPVLSKHAIFATNTSSLSISTLAKSSSRRHQLCGMHFFNPIEKMPLVEVIKGPSTDSTCLSTIYKLALQLGKTPCICNDGPGFIANRVLGVYMNEAGRLAMEGNSIDTIDGLMVDFGMPMGPFRLIDEVGLDVVSHIGPSLASQLGPRFAQSPAFAQILNRDPTRLGKKSGSGFYVYDNSGKSTPRSLNQEMISEIKRIATVDVLGLCSKQDVVNRCILLSLQEACYILADGICSSAAELDLAMVFGTGFAPFRGGLLNYADQTGIVHIVSSLKALAGKFGARFDPHPMLLQMASKGTLFFPERPHGMMPVRNSSFPSKLSKL</sequence>